<dbReference type="GO" id="GO:0004674">
    <property type="term" value="F:protein serine/threonine kinase activity"/>
    <property type="evidence" value="ECO:0007669"/>
    <property type="project" value="UniProtKB-KW"/>
</dbReference>
<dbReference type="InterPro" id="IPR050235">
    <property type="entry name" value="CK1_Ser-Thr_kinase"/>
</dbReference>
<dbReference type="InterPro" id="IPR011009">
    <property type="entry name" value="Kinase-like_dom_sf"/>
</dbReference>
<keyword evidence="2" id="KW-0808">Transferase</keyword>
<dbReference type="InterPro" id="IPR047916">
    <property type="entry name" value="TTBK_Asator-like_STKc"/>
</dbReference>
<protein>
    <submittedName>
        <fullName evidence="10">Protein kinase domain-containing protein</fullName>
    </submittedName>
</protein>
<evidence type="ECO:0000256" key="6">
    <source>
        <dbReference type="ARBA" id="ARBA00061588"/>
    </source>
</evidence>
<dbReference type="PANTHER" id="PTHR11909">
    <property type="entry name" value="CASEIN KINASE-RELATED"/>
    <property type="match status" value="1"/>
</dbReference>
<feature type="compositionally biased region" description="Polar residues" evidence="7">
    <location>
        <begin position="342"/>
        <end position="363"/>
    </location>
</feature>
<evidence type="ECO:0000313" key="9">
    <source>
        <dbReference type="Proteomes" id="UP000025227"/>
    </source>
</evidence>
<keyword evidence="4" id="KW-0418">Kinase</keyword>
<proteinExistence type="inferred from homology"/>
<keyword evidence="1" id="KW-0723">Serine/threonine-protein kinase</keyword>
<dbReference type="Gene3D" id="1.10.510.10">
    <property type="entry name" value="Transferase(Phosphotransferase) domain 1"/>
    <property type="match status" value="1"/>
</dbReference>
<keyword evidence="5" id="KW-0067">ATP-binding</keyword>
<dbReference type="FunFam" id="3.30.200.20:FF:000358">
    <property type="entry name" value="Tau tubulin kinase 2b"/>
    <property type="match status" value="1"/>
</dbReference>
<accession>A0A7I4YYN8</accession>
<evidence type="ECO:0000256" key="5">
    <source>
        <dbReference type="ARBA" id="ARBA00022840"/>
    </source>
</evidence>
<evidence type="ECO:0000256" key="7">
    <source>
        <dbReference type="SAM" id="MobiDB-lite"/>
    </source>
</evidence>
<dbReference type="SMART" id="SM00220">
    <property type="entry name" value="S_TKc"/>
    <property type="match status" value="1"/>
</dbReference>
<evidence type="ECO:0000259" key="8">
    <source>
        <dbReference type="PROSITE" id="PS50011"/>
    </source>
</evidence>
<name>A0A7I4YYN8_HAECO</name>
<dbReference type="CDD" id="cd14017">
    <property type="entry name" value="STKc_TTBK"/>
    <property type="match status" value="1"/>
</dbReference>
<comment type="similarity">
    <text evidence="6">Belongs to the protein kinase superfamily. CK1 Ser/Thr protein kinase family.</text>
</comment>
<evidence type="ECO:0000256" key="4">
    <source>
        <dbReference type="ARBA" id="ARBA00022777"/>
    </source>
</evidence>
<dbReference type="OMA" id="AIHIIHI"/>
<feature type="region of interest" description="Disordered" evidence="7">
    <location>
        <begin position="334"/>
        <end position="363"/>
    </location>
</feature>
<dbReference type="Pfam" id="PF00069">
    <property type="entry name" value="Pkinase"/>
    <property type="match status" value="1"/>
</dbReference>
<dbReference type="GO" id="GO:0015630">
    <property type="term" value="C:microtubule cytoskeleton"/>
    <property type="evidence" value="ECO:0007669"/>
    <property type="project" value="UniProtKB-ARBA"/>
</dbReference>
<dbReference type="InterPro" id="IPR000719">
    <property type="entry name" value="Prot_kinase_dom"/>
</dbReference>
<dbReference type="GO" id="GO:0005524">
    <property type="term" value="F:ATP binding"/>
    <property type="evidence" value="ECO:0007669"/>
    <property type="project" value="UniProtKB-KW"/>
</dbReference>
<keyword evidence="9" id="KW-1185">Reference proteome</keyword>
<evidence type="ECO:0000256" key="2">
    <source>
        <dbReference type="ARBA" id="ARBA00022679"/>
    </source>
</evidence>
<evidence type="ECO:0000256" key="1">
    <source>
        <dbReference type="ARBA" id="ARBA00022527"/>
    </source>
</evidence>
<reference evidence="10" key="1">
    <citation type="submission" date="2020-12" db="UniProtKB">
        <authorList>
            <consortium name="WormBaseParasite"/>
        </authorList>
    </citation>
    <scope>IDENTIFICATION</scope>
    <source>
        <strain evidence="10">MHco3</strain>
    </source>
</reference>
<dbReference type="SUPFAM" id="SSF56112">
    <property type="entry name" value="Protein kinase-like (PK-like)"/>
    <property type="match status" value="1"/>
</dbReference>
<keyword evidence="3" id="KW-0547">Nucleotide-binding</keyword>
<dbReference type="Proteomes" id="UP000025227">
    <property type="component" value="Unplaced"/>
</dbReference>
<sequence>AAGMPYSSRALFANILASPYAMVSDSGPVQIPKGKVISKRWRILRKLGEGGCGAVYKVEDLQTKKEAALKAESNFVSGGSVLKLEVQVLRRLKNKPYVTQLLHSGKRESYSYMVMTLLGESLRHITKRLGKVFSVSTQVRIGINVLFSLKQIHDVGFVHRDIKPANMAIGRIGTPEYRFIHILDFGLAREFVVHSPEGKLKMRRPRPRALFRGTTRYCSVSTHEKAEQGRMDDLWCLLYMLAELRGPLPWANASDKREVYEIKRRTDIDVVLENCPVQLIKFAEHLSTLNYYMRPDYLLLYELLVDVMRAGKFRYSDPYDWEIRGKKEEHKESFEKKRGAWSASSTEGAKPSQSISAEGQNATTTKQSETMIYQLITESNPFPQEFFALNALGF</sequence>
<feature type="domain" description="Protein kinase" evidence="8">
    <location>
        <begin position="41"/>
        <end position="304"/>
    </location>
</feature>
<dbReference type="AlphaFoldDB" id="A0A7I4YYN8"/>
<evidence type="ECO:0000256" key="3">
    <source>
        <dbReference type="ARBA" id="ARBA00022741"/>
    </source>
</evidence>
<evidence type="ECO:0000313" key="10">
    <source>
        <dbReference type="WBParaSite" id="HCON_00151400-00001"/>
    </source>
</evidence>
<dbReference type="OrthoDB" id="5979581at2759"/>
<dbReference type="WBParaSite" id="HCON_00151400-00001">
    <property type="protein sequence ID" value="HCON_00151400-00001"/>
    <property type="gene ID" value="HCON_00151400"/>
</dbReference>
<organism evidence="9 10">
    <name type="scientific">Haemonchus contortus</name>
    <name type="common">Barber pole worm</name>
    <dbReference type="NCBI Taxonomy" id="6289"/>
    <lineage>
        <taxon>Eukaryota</taxon>
        <taxon>Metazoa</taxon>
        <taxon>Ecdysozoa</taxon>
        <taxon>Nematoda</taxon>
        <taxon>Chromadorea</taxon>
        <taxon>Rhabditida</taxon>
        <taxon>Rhabditina</taxon>
        <taxon>Rhabditomorpha</taxon>
        <taxon>Strongyloidea</taxon>
        <taxon>Trichostrongylidae</taxon>
        <taxon>Haemonchus</taxon>
    </lineage>
</organism>
<dbReference type="PROSITE" id="PS50011">
    <property type="entry name" value="PROTEIN_KINASE_DOM"/>
    <property type="match status" value="1"/>
</dbReference>